<dbReference type="GO" id="GO:0005737">
    <property type="term" value="C:cytoplasm"/>
    <property type="evidence" value="ECO:0007669"/>
    <property type="project" value="TreeGrafter"/>
</dbReference>
<dbReference type="SUPFAM" id="SSF48371">
    <property type="entry name" value="ARM repeat"/>
    <property type="match status" value="1"/>
</dbReference>
<sequence length="1004" mass="107700">MEAAVELKSKGNAAFSSGDEEGAVAAYTRGIEALDAIEKSQSSNGGGGGGAVELRCTILCNRAACFLKQRKYSACVADCDEALALDGGRVKALYRRAKARAELGEIEDAFRDATRCARLGSIDAQALARDLKVRVSEALEKKGAFESPVAQLATKIAEARVVEDDSWRAACGLSAGDSDAAKTMWRRGAVERAMRETKNPLAVRLVGACCAAASEAPQLEGLRELLRARGPDLARLDDSVVPTLAVASRLAEDIEEEDDDSSSKTTIVADVAAVALLESRRSGVRDGAMDVLVKLFSPSDKAENYLEKTKKKKKLGPLAAMMEKESDRERRNRERAAQEAKRRRLASRLSDACLDEEKGAWCRGLWRLLDSEDDNERRKAQAVVARMMRAVAVPAALDKTYELEWEATAVDECGPKDLVSRFDDENVDDVVDAKDLARRRRLASLVSAAHLASSHFGARALELLFDHPAADLLRLVEAKDEIAAAVAADALSAAASSDEGRALLEPLVSAGALEGLMESPALPKAARSAAATAVAKLGLAAKALKAGASETGRLLDASVALLREASADGSSDAVERAIEVLAAMCGNSHVKEELAHGSGRVAGNALDSLCKLETRGSDPAAFGLATIFAAITVTNNELRQRHFREKEMDITPEQYDELQRITKQKAEDDADKDDDDLCKKRCRKLALADGVAALARLASTNPSSATAACLAETLSNLAKDDALRGTLVQQGGFKAAVSLAADDAHPDACRVNAAHAAAKVLVTTNPNMLTDPQRLSAIRPLVWLCRQFKALELAHFEAAMALTNLASLGETAKRRVAKEKGIPALEYLQFSSNEMVQRAATEALCNMVPDEDFLAHLKKPQKLKLWFAFSLEYDRDLPLARAAIGCMAMASACEGMPKDMAACENCFSALAEHLKHHREHPDLLHRAAYCVANLARDLDSRPPLLATNIPALVRTAATTLIDVDNYALLDTLADAVDALKRQPPPRDDDDDDDDATRAAAAERA</sequence>
<evidence type="ECO:0000256" key="1">
    <source>
        <dbReference type="ARBA" id="ARBA00004161"/>
    </source>
</evidence>
<dbReference type="SMART" id="SM00028">
    <property type="entry name" value="TPR"/>
    <property type="match status" value="3"/>
</dbReference>
<evidence type="ECO:0000256" key="3">
    <source>
        <dbReference type="ARBA" id="ARBA00020768"/>
    </source>
</evidence>
<gene>
    <name evidence="6" type="ORF">CTAYLR_002084</name>
</gene>
<dbReference type="SMART" id="SM00185">
    <property type="entry name" value="ARM"/>
    <property type="match status" value="4"/>
</dbReference>
<evidence type="ECO:0000256" key="2">
    <source>
        <dbReference type="ARBA" id="ARBA00004216"/>
    </source>
</evidence>
<dbReference type="InterPro" id="IPR011989">
    <property type="entry name" value="ARM-like"/>
</dbReference>
<evidence type="ECO:0000313" key="7">
    <source>
        <dbReference type="Proteomes" id="UP001230188"/>
    </source>
</evidence>
<feature type="compositionally biased region" description="Basic and acidic residues" evidence="5">
    <location>
        <begin position="322"/>
        <end position="339"/>
    </location>
</feature>
<evidence type="ECO:0000313" key="6">
    <source>
        <dbReference type="EMBL" id="KAJ8612844.1"/>
    </source>
</evidence>
<keyword evidence="4" id="KW-0963">Cytoplasm</keyword>
<dbReference type="InterPro" id="IPR016024">
    <property type="entry name" value="ARM-type_fold"/>
</dbReference>
<dbReference type="Proteomes" id="UP001230188">
    <property type="component" value="Unassembled WGS sequence"/>
</dbReference>
<dbReference type="Gene3D" id="1.25.40.10">
    <property type="entry name" value="Tetratricopeptide repeat domain"/>
    <property type="match status" value="1"/>
</dbReference>
<evidence type="ECO:0000256" key="5">
    <source>
        <dbReference type="SAM" id="MobiDB-lite"/>
    </source>
</evidence>
<dbReference type="PANTHER" id="PTHR45994">
    <property type="entry name" value="FI21225P1"/>
    <property type="match status" value="1"/>
</dbReference>
<dbReference type="InterPro" id="IPR000225">
    <property type="entry name" value="Armadillo"/>
</dbReference>
<protein>
    <recommendedName>
        <fullName evidence="3">Protein unc-45 homolog B</fullName>
    </recommendedName>
</protein>
<evidence type="ECO:0000256" key="4">
    <source>
        <dbReference type="ARBA" id="ARBA00022490"/>
    </source>
</evidence>
<dbReference type="EMBL" id="JAQMWT010000040">
    <property type="protein sequence ID" value="KAJ8612844.1"/>
    <property type="molecule type" value="Genomic_DNA"/>
</dbReference>
<feature type="region of interest" description="Disordered" evidence="5">
    <location>
        <begin position="309"/>
        <end position="339"/>
    </location>
</feature>
<dbReference type="SUPFAM" id="SSF48452">
    <property type="entry name" value="TPR-like"/>
    <property type="match status" value="1"/>
</dbReference>
<name>A0AAD7XTW2_9STRA</name>
<reference evidence="6" key="1">
    <citation type="submission" date="2023-01" db="EMBL/GenBank/DDBJ databases">
        <title>Metagenome sequencing of chrysophaentin producing Chrysophaeum taylorii.</title>
        <authorList>
            <person name="Davison J."/>
            <person name="Bewley C."/>
        </authorList>
    </citation>
    <scope>NUCLEOTIDE SEQUENCE</scope>
    <source>
        <strain evidence="6">NIES-1699</strain>
    </source>
</reference>
<comment type="subcellular location">
    <subcellularLocation>
        <location evidence="1">Cytoplasm</location>
        <location evidence="1">Myofibril</location>
        <location evidence="1">Sarcomere</location>
        <location evidence="1">A band</location>
    </subcellularLocation>
    <subcellularLocation>
        <location evidence="2">Cytoplasm</location>
        <location evidence="2">Myofibril</location>
        <location evidence="2">Sarcomere</location>
        <location evidence="2">Z line</location>
    </subcellularLocation>
</comment>
<dbReference type="GO" id="GO:0051879">
    <property type="term" value="F:Hsp90 protein binding"/>
    <property type="evidence" value="ECO:0007669"/>
    <property type="project" value="TreeGrafter"/>
</dbReference>
<dbReference type="InterPro" id="IPR019734">
    <property type="entry name" value="TPR_rpt"/>
</dbReference>
<dbReference type="PANTHER" id="PTHR45994:SF1">
    <property type="entry name" value="FI21225P1"/>
    <property type="match status" value="1"/>
</dbReference>
<comment type="caution">
    <text evidence="6">The sequence shown here is derived from an EMBL/GenBank/DDBJ whole genome shotgun (WGS) entry which is preliminary data.</text>
</comment>
<proteinExistence type="predicted"/>
<keyword evidence="7" id="KW-1185">Reference proteome</keyword>
<dbReference type="Gene3D" id="1.25.10.10">
    <property type="entry name" value="Leucine-rich Repeat Variant"/>
    <property type="match status" value="1"/>
</dbReference>
<accession>A0AAD7XTW2</accession>
<dbReference type="InterPro" id="IPR011990">
    <property type="entry name" value="TPR-like_helical_dom_sf"/>
</dbReference>
<organism evidence="6 7">
    <name type="scientific">Chrysophaeum taylorii</name>
    <dbReference type="NCBI Taxonomy" id="2483200"/>
    <lineage>
        <taxon>Eukaryota</taxon>
        <taxon>Sar</taxon>
        <taxon>Stramenopiles</taxon>
        <taxon>Ochrophyta</taxon>
        <taxon>Pelagophyceae</taxon>
        <taxon>Pelagomonadales</taxon>
        <taxon>Pelagomonadaceae</taxon>
        <taxon>Chrysophaeum</taxon>
    </lineage>
</organism>
<dbReference type="AlphaFoldDB" id="A0AAD7XTW2"/>
<feature type="region of interest" description="Disordered" evidence="5">
    <location>
        <begin position="979"/>
        <end position="1004"/>
    </location>
</feature>